<dbReference type="InterPro" id="IPR020845">
    <property type="entry name" value="AMP-binding_CS"/>
</dbReference>
<name>A0ABR9P196_9ACTN</name>
<dbReference type="InterPro" id="IPR000873">
    <property type="entry name" value="AMP-dep_synth/lig_dom"/>
</dbReference>
<keyword evidence="7" id="KW-1185">Reference proteome</keyword>
<organism evidence="6 7">
    <name type="scientific">Nocardiopsis coralli</name>
    <dbReference type="NCBI Taxonomy" id="2772213"/>
    <lineage>
        <taxon>Bacteria</taxon>
        <taxon>Bacillati</taxon>
        <taxon>Actinomycetota</taxon>
        <taxon>Actinomycetes</taxon>
        <taxon>Streptosporangiales</taxon>
        <taxon>Nocardiopsidaceae</taxon>
        <taxon>Nocardiopsis</taxon>
    </lineage>
</organism>
<dbReference type="CDD" id="cd05920">
    <property type="entry name" value="23DHB-AMP_lg"/>
    <property type="match status" value="1"/>
</dbReference>
<feature type="domain" description="AMP-dependent synthetase/ligase" evidence="4">
    <location>
        <begin position="55"/>
        <end position="425"/>
    </location>
</feature>
<dbReference type="RefSeq" id="WP_193120244.1">
    <property type="nucleotide sequence ID" value="NZ_JADBGI010000002.1"/>
</dbReference>
<dbReference type="EMBL" id="JADBGI010000002">
    <property type="protein sequence ID" value="MBE2997585.1"/>
    <property type="molecule type" value="Genomic_DNA"/>
</dbReference>
<dbReference type="Pfam" id="PF00501">
    <property type="entry name" value="AMP-binding"/>
    <property type="match status" value="1"/>
</dbReference>
<evidence type="ECO:0000256" key="1">
    <source>
        <dbReference type="ARBA" id="ARBA00004924"/>
    </source>
</evidence>
<comment type="caution">
    <text evidence="6">The sequence shown here is derived from an EMBL/GenBank/DDBJ whole genome shotgun (WGS) entry which is preliminary data.</text>
</comment>
<comment type="pathway">
    <text evidence="1">Siderophore biosynthesis.</text>
</comment>
<keyword evidence="6" id="KW-0808">Transferase</keyword>
<feature type="region of interest" description="Disordered" evidence="3">
    <location>
        <begin position="1"/>
        <end position="30"/>
    </location>
</feature>
<dbReference type="NCBIfam" id="TIGR02275">
    <property type="entry name" value="DHB_AMP_lig"/>
    <property type="match status" value="1"/>
</dbReference>
<dbReference type="Gene3D" id="3.40.50.980">
    <property type="match status" value="2"/>
</dbReference>
<dbReference type="Gene3D" id="2.30.38.10">
    <property type="entry name" value="Luciferase, Domain 3"/>
    <property type="match status" value="1"/>
</dbReference>
<dbReference type="PANTHER" id="PTHR43767:SF1">
    <property type="entry name" value="NONRIBOSOMAL PEPTIDE SYNTHASE PES1 (EUROFUNG)-RELATED"/>
    <property type="match status" value="1"/>
</dbReference>
<feature type="domain" description="AMP-binding enzyme C-terminal" evidence="5">
    <location>
        <begin position="476"/>
        <end position="551"/>
    </location>
</feature>
<evidence type="ECO:0000313" key="7">
    <source>
        <dbReference type="Proteomes" id="UP000806528"/>
    </source>
</evidence>
<evidence type="ECO:0000259" key="4">
    <source>
        <dbReference type="Pfam" id="PF00501"/>
    </source>
</evidence>
<dbReference type="EC" id="2.7.7.58" evidence="6"/>
<sequence length="567" mass="60618">MSTTDPRTPAPGTANGTRRPGPVAAGDWTPWPEGLAETYRRAGYWTGETFPAFLRDRAARFSEATAVVDGDTRWTYAELDRRADSLAAGLDRLGVAEGDRVVVHLPNTAALLEVVFALFRRGALPVYSLPAHRRSELVHLASTAEAVALVTTDTHAGFDCRPMAAEVREEVPSLEHVVVAGDPGTPERGTVALEELRAEPDPLALADPDPGEVAFFQLSGGTTGLPKLIPRTHDDYLYSVRASADICALGTDTVYLGALPITHNFPMSSPGFLGVLHAGGTVVLSPDPSPATALALIEKERATLTSVVPPVAMLWLDAVERGSQAERDLSSLRVLQVGGATFPEEAARRVTPVLGCALQQVFGMAEGLVNYTRDGDPDEVVTATQGRPISAHDEVLIVDEHDVPVPDGEPGHLLTRGPYTIRGYYRAPEHNAAAFTADGFYRTGDIVCRYPSGNLVVAGRAKDQINRGGEKIGAEEVENHILAHPAVHDTSVVALPDPYLGERTCAYIIPRGAAPTRSEILAFLRERGLAAYKIPDRVSFVDSFPATAVGKISKRDLRGTTDQSGAQ</sequence>
<keyword evidence="2" id="KW-0436">Ligase</keyword>
<dbReference type="PROSITE" id="PS00455">
    <property type="entry name" value="AMP_BINDING"/>
    <property type="match status" value="1"/>
</dbReference>
<dbReference type="InterPro" id="IPR050237">
    <property type="entry name" value="ATP-dep_AMP-bd_enzyme"/>
</dbReference>
<dbReference type="SUPFAM" id="SSF56801">
    <property type="entry name" value="Acetyl-CoA synthetase-like"/>
    <property type="match status" value="1"/>
</dbReference>
<reference evidence="6 7" key="1">
    <citation type="submission" date="2020-09" db="EMBL/GenBank/DDBJ databases">
        <title>Diversity and distribution of actinomycetes associated with coral in the coast of Hainan.</title>
        <authorList>
            <person name="Li F."/>
        </authorList>
    </citation>
    <scope>NUCLEOTIDE SEQUENCE [LARGE SCALE GENOMIC DNA]</scope>
    <source>
        <strain evidence="6 7">HNM0947</strain>
    </source>
</reference>
<keyword evidence="6" id="KW-0548">Nucleotidyltransferase</keyword>
<accession>A0ABR9P196</accession>
<dbReference type="PANTHER" id="PTHR43767">
    <property type="entry name" value="LONG-CHAIN-FATTY-ACID--COA LIGASE"/>
    <property type="match status" value="1"/>
</dbReference>
<evidence type="ECO:0000256" key="3">
    <source>
        <dbReference type="SAM" id="MobiDB-lite"/>
    </source>
</evidence>
<dbReference type="GO" id="GO:0016779">
    <property type="term" value="F:nucleotidyltransferase activity"/>
    <property type="evidence" value="ECO:0007669"/>
    <property type="project" value="UniProtKB-KW"/>
</dbReference>
<protein>
    <submittedName>
        <fullName evidence="6">(2,3-dihydroxybenzoyl)adenylate synthase</fullName>
        <ecNumber evidence="6">2.7.7.58</ecNumber>
    </submittedName>
</protein>
<dbReference type="Pfam" id="PF13193">
    <property type="entry name" value="AMP-binding_C"/>
    <property type="match status" value="1"/>
</dbReference>
<evidence type="ECO:0000259" key="5">
    <source>
        <dbReference type="Pfam" id="PF13193"/>
    </source>
</evidence>
<dbReference type="InterPro" id="IPR025110">
    <property type="entry name" value="AMP-bd_C"/>
</dbReference>
<evidence type="ECO:0000313" key="6">
    <source>
        <dbReference type="EMBL" id="MBE2997585.1"/>
    </source>
</evidence>
<gene>
    <name evidence="6" type="ORF">IDM40_02535</name>
</gene>
<dbReference type="Proteomes" id="UP000806528">
    <property type="component" value="Unassembled WGS sequence"/>
</dbReference>
<dbReference type="InterPro" id="IPR011963">
    <property type="entry name" value="DHB_AMP_lig"/>
</dbReference>
<evidence type="ECO:0000256" key="2">
    <source>
        <dbReference type="ARBA" id="ARBA00022598"/>
    </source>
</evidence>
<dbReference type="Gene3D" id="3.30.300.30">
    <property type="match status" value="1"/>
</dbReference>
<proteinExistence type="predicted"/>
<dbReference type="InterPro" id="IPR045851">
    <property type="entry name" value="AMP-bd_C_sf"/>
</dbReference>